<reference evidence="11 12" key="1">
    <citation type="submission" date="2019-03" db="EMBL/GenBank/DDBJ databases">
        <title>Single cell metagenomics reveals metabolic interactions within the superorganism composed of flagellate Streblomastix strix and complex community of Bacteroidetes bacteria on its surface.</title>
        <authorList>
            <person name="Treitli S.C."/>
            <person name="Kolisko M."/>
            <person name="Husnik F."/>
            <person name="Keeling P."/>
            <person name="Hampl V."/>
        </authorList>
    </citation>
    <scope>NUCLEOTIDE SEQUENCE [LARGE SCALE GENOMIC DNA]</scope>
    <source>
        <strain evidence="11">ST1C</strain>
    </source>
</reference>
<dbReference type="GO" id="GO:0005524">
    <property type="term" value="F:ATP binding"/>
    <property type="evidence" value="ECO:0007669"/>
    <property type="project" value="UniProtKB-KW"/>
</dbReference>
<gene>
    <name evidence="11" type="ORF">EZS28_001852</name>
</gene>
<dbReference type="NCBIfam" id="NF041083">
    <property type="entry name" value="thermosome_beta"/>
    <property type="match status" value="1"/>
</dbReference>
<evidence type="ECO:0000256" key="2">
    <source>
        <dbReference type="ARBA" id="ARBA00008020"/>
    </source>
</evidence>
<dbReference type="InterPro" id="IPR027413">
    <property type="entry name" value="GROEL-like_equatorial_sf"/>
</dbReference>
<accession>A0A5J4X5X4</accession>
<keyword evidence="6 9" id="KW-0143">Chaperone</keyword>
<evidence type="ECO:0000313" key="11">
    <source>
        <dbReference type="EMBL" id="KAA6402620.1"/>
    </source>
</evidence>
<evidence type="ECO:0000256" key="4">
    <source>
        <dbReference type="ARBA" id="ARBA00022741"/>
    </source>
</evidence>
<evidence type="ECO:0000256" key="1">
    <source>
        <dbReference type="ARBA" id="ARBA00004496"/>
    </source>
</evidence>
<dbReference type="GO" id="GO:0005832">
    <property type="term" value="C:chaperonin-containing T-complex"/>
    <property type="evidence" value="ECO:0007669"/>
    <property type="project" value="UniProtKB-ARBA"/>
</dbReference>
<dbReference type="PANTHER" id="PTHR11353">
    <property type="entry name" value="CHAPERONIN"/>
    <property type="match status" value="1"/>
</dbReference>
<keyword evidence="5 9" id="KW-0067">ATP-binding</keyword>
<evidence type="ECO:0000256" key="9">
    <source>
        <dbReference type="RuleBase" id="RU004187"/>
    </source>
</evidence>
<dbReference type="InterPro" id="IPR027410">
    <property type="entry name" value="TCP-1-like_intermed_sf"/>
</dbReference>
<proteinExistence type="inferred from homology"/>
<organism evidence="11 12">
    <name type="scientific">Streblomastix strix</name>
    <dbReference type="NCBI Taxonomy" id="222440"/>
    <lineage>
        <taxon>Eukaryota</taxon>
        <taxon>Metamonada</taxon>
        <taxon>Preaxostyla</taxon>
        <taxon>Oxymonadida</taxon>
        <taxon>Streblomastigidae</taxon>
        <taxon>Streblomastix</taxon>
    </lineage>
</organism>
<dbReference type="EMBL" id="SNRW01000209">
    <property type="protein sequence ID" value="KAA6402620.1"/>
    <property type="molecule type" value="Genomic_DNA"/>
</dbReference>
<dbReference type="Gene3D" id="1.10.560.10">
    <property type="entry name" value="GroEL-like equatorial domain"/>
    <property type="match status" value="1"/>
</dbReference>
<dbReference type="Gene3D" id="3.50.7.10">
    <property type="entry name" value="GroEL"/>
    <property type="match status" value="1"/>
</dbReference>
<dbReference type="PRINTS" id="PR00304">
    <property type="entry name" value="TCOMPLEXTCP1"/>
</dbReference>
<comment type="subcellular location">
    <subcellularLocation>
        <location evidence="1">Cytoplasm</location>
    </subcellularLocation>
</comment>
<comment type="caution">
    <text evidence="11">The sequence shown here is derived from an EMBL/GenBank/DDBJ whole genome shotgun (WGS) entry which is preliminary data.</text>
</comment>
<dbReference type="NCBIfam" id="TIGR02343">
    <property type="entry name" value="chap_CCT_epsi"/>
    <property type="match status" value="1"/>
</dbReference>
<dbReference type="InterPro" id="IPR002423">
    <property type="entry name" value="Cpn60/GroEL/TCP-1"/>
</dbReference>
<dbReference type="InterPro" id="IPR017998">
    <property type="entry name" value="Chaperone_TCP-1"/>
</dbReference>
<dbReference type="InterPro" id="IPR010734">
    <property type="entry name" value="Copine_C"/>
</dbReference>
<dbReference type="GO" id="GO:0140662">
    <property type="term" value="F:ATP-dependent protein folding chaperone"/>
    <property type="evidence" value="ECO:0007669"/>
    <property type="project" value="InterPro"/>
</dbReference>
<dbReference type="OrthoDB" id="10248520at2759"/>
<dbReference type="InterPro" id="IPR027409">
    <property type="entry name" value="GroEL-like_apical_dom_sf"/>
</dbReference>
<evidence type="ECO:0000313" key="12">
    <source>
        <dbReference type="Proteomes" id="UP000324800"/>
    </source>
</evidence>
<dbReference type="Pfam" id="PF00118">
    <property type="entry name" value="Cpn60_TCP1"/>
    <property type="match status" value="1"/>
</dbReference>
<dbReference type="Proteomes" id="UP000324800">
    <property type="component" value="Unassembled WGS sequence"/>
</dbReference>
<dbReference type="InterPro" id="IPR054827">
    <property type="entry name" value="thermosome_alpha"/>
</dbReference>
<name>A0A5J4X5X4_9EUKA</name>
<keyword evidence="4 9" id="KW-0547">Nucleotide-binding</keyword>
<dbReference type="AlphaFoldDB" id="A0A5J4X5X4"/>
<comment type="similarity">
    <text evidence="2 9">Belongs to the TCP-1 chaperonin family.</text>
</comment>
<dbReference type="SUPFAM" id="SSF52029">
    <property type="entry name" value="GroEL apical domain-like"/>
    <property type="match status" value="1"/>
</dbReference>
<keyword evidence="3" id="KW-0963">Cytoplasm</keyword>
<dbReference type="Pfam" id="PF07002">
    <property type="entry name" value="Copine"/>
    <property type="match status" value="2"/>
</dbReference>
<evidence type="ECO:0000256" key="5">
    <source>
        <dbReference type="ARBA" id="ARBA00022840"/>
    </source>
</evidence>
<dbReference type="SUPFAM" id="SSF54849">
    <property type="entry name" value="GroEL-intermediate domain like"/>
    <property type="match status" value="1"/>
</dbReference>
<dbReference type="InterPro" id="IPR053374">
    <property type="entry name" value="TCP-1_chaperonin"/>
</dbReference>
<dbReference type="FunFam" id="3.50.7.10:FF:000003">
    <property type="entry name" value="T-complex protein 1 subunit epsilon"/>
    <property type="match status" value="1"/>
</dbReference>
<dbReference type="Gene3D" id="3.30.260.10">
    <property type="entry name" value="TCP-1-like chaperonin intermediate domain"/>
    <property type="match status" value="1"/>
</dbReference>
<dbReference type="NCBIfam" id="NF041082">
    <property type="entry name" value="thermosome_alpha"/>
    <property type="match status" value="1"/>
</dbReference>
<sequence length="703" mass="77423">MGNCLPTSNIPDRFRTLEEVQIALRQNGLESSNLILAIDYTKSNLYTGERTFSNRSLHDCSLSNPYMEVIQIIGETLEPFDDDNIIPTFGFGDCYTTDKSVFPFFPDRNPDGQVTSELATIQAIQEASHYPISIVCIGVGDGPWDEMKKFDDKIKNRLFDNMMQAVGVATDEMGQPIIILREQSSQRVTGIEALKNNIYAAMALGSSVRTSYGPRGMDKALVSQDGDVTVSNDGRTILEQIDVSNEVARLIVELSIAHDDEVGDGTTGVAIFACALLEQALHLLDKGVHPIRIAEGYELSAQECCKCLDDIAEVIDFSKDNTAPLLIPAKSCISSKIINRQSEQMAKIAVDAVCSVCEWERRDVHFDHIKIESRPGGRLEDTELVHGLIIDKGISHMQMKKKIENAKIAILTCPFECPKPKTKYELQIDTKEKFERLEEEEKAYYRNMVGLCKKSGANLIICQWGFDDEANYLLMKNDLPAIRWVGGPDIELIAMATGAKIVPRFEDLSPEKLGSAGIVRELRLGSGGSGEGEMTCIEGCPQTRAVTIFIRGGNKMIIEETKRSIHDAVCVVRNLIRDNRIVYGGGASEIACSLHIAAVADTVSSSEQYAMRAFADALEAIPIALAENSGIDAMAEVGRIKAEQGKKKNPRLGIDCLETGKNDMKDLGVFETLLGKKQQIQLATQVVRMVLKIDDLIKEGGEQ</sequence>
<protein>
    <recommendedName>
        <fullName evidence="7">T-complex protein 1 subunit epsilon</fullName>
    </recommendedName>
    <alternativeName>
        <fullName evidence="8">CCT-epsilon</fullName>
    </alternativeName>
</protein>
<dbReference type="GO" id="GO:0051082">
    <property type="term" value="F:unfolded protein binding"/>
    <property type="evidence" value="ECO:0007669"/>
    <property type="project" value="InterPro"/>
</dbReference>
<evidence type="ECO:0000256" key="8">
    <source>
        <dbReference type="ARBA" id="ARBA00033325"/>
    </source>
</evidence>
<evidence type="ECO:0000256" key="6">
    <source>
        <dbReference type="ARBA" id="ARBA00023186"/>
    </source>
</evidence>
<dbReference type="SUPFAM" id="SSF48592">
    <property type="entry name" value="GroEL equatorial domain-like"/>
    <property type="match status" value="1"/>
</dbReference>
<feature type="domain" description="Copine C-terminal" evidence="10">
    <location>
        <begin position="111"/>
        <end position="153"/>
    </location>
</feature>
<evidence type="ECO:0000256" key="7">
    <source>
        <dbReference type="ARBA" id="ARBA00024086"/>
    </source>
</evidence>
<feature type="domain" description="Copine C-terminal" evidence="10">
    <location>
        <begin position="57"/>
        <end position="100"/>
    </location>
</feature>
<dbReference type="InterPro" id="IPR012718">
    <property type="entry name" value="Chap_CCT_epsi"/>
</dbReference>
<evidence type="ECO:0000259" key="10">
    <source>
        <dbReference type="Pfam" id="PF07002"/>
    </source>
</evidence>
<evidence type="ECO:0000256" key="3">
    <source>
        <dbReference type="ARBA" id="ARBA00022490"/>
    </source>
</evidence>